<sequence>MSQLKRRLNAITITSATCFLFPVAMWDFITIPMELWPDLKSSVLCYSSNVLGHTFIFLHRLYVTLCDLFLSQSALFMHWITEN</sequence>
<keyword evidence="1" id="KW-0472">Membrane</keyword>
<evidence type="ECO:0000313" key="3">
    <source>
        <dbReference type="Proteomes" id="UP001141253"/>
    </source>
</evidence>
<dbReference type="EMBL" id="JAPFFI010000013">
    <property type="protein sequence ID" value="KAJ6371442.1"/>
    <property type="molecule type" value="Genomic_DNA"/>
</dbReference>
<protein>
    <submittedName>
        <fullName evidence="2">Uncharacterized protein</fullName>
    </submittedName>
</protein>
<dbReference type="Proteomes" id="UP001141253">
    <property type="component" value="Chromosome 17"/>
</dbReference>
<keyword evidence="1" id="KW-1133">Transmembrane helix</keyword>
<reference evidence="2" key="1">
    <citation type="submission" date="2022-10" db="EMBL/GenBank/DDBJ databases">
        <authorList>
            <person name="Hyden B.L."/>
            <person name="Feng K."/>
            <person name="Yates T."/>
            <person name="Jawdy S."/>
            <person name="Smart L.B."/>
            <person name="Muchero W."/>
        </authorList>
    </citation>
    <scope>NUCLEOTIDE SEQUENCE</scope>
    <source>
        <tissue evidence="2">Shoot tip</tissue>
    </source>
</reference>
<proteinExistence type="predicted"/>
<keyword evidence="1" id="KW-0812">Transmembrane</keyword>
<keyword evidence="3" id="KW-1185">Reference proteome</keyword>
<dbReference type="PANTHER" id="PTHR47513:SF1">
    <property type="entry name" value="OS07G0283200 PROTEIN"/>
    <property type="match status" value="1"/>
</dbReference>
<name>A0ABQ9B523_9ROSI</name>
<reference evidence="2" key="2">
    <citation type="journal article" date="2023" name="Int. J. Mol. Sci.">
        <title>De Novo Assembly and Annotation of 11 Diverse Shrub Willow (Salix) Genomes Reveals Novel Gene Organization in Sex-Linked Regions.</title>
        <authorList>
            <person name="Hyden B."/>
            <person name="Feng K."/>
            <person name="Yates T.B."/>
            <person name="Jawdy S."/>
            <person name="Cereghino C."/>
            <person name="Smart L.B."/>
            <person name="Muchero W."/>
        </authorList>
    </citation>
    <scope>NUCLEOTIDE SEQUENCE</scope>
    <source>
        <tissue evidence="2">Shoot tip</tissue>
    </source>
</reference>
<comment type="caution">
    <text evidence="2">The sequence shown here is derived from an EMBL/GenBank/DDBJ whole genome shotgun (WGS) entry which is preliminary data.</text>
</comment>
<feature type="transmembrane region" description="Helical" evidence="1">
    <location>
        <begin position="12"/>
        <end position="31"/>
    </location>
</feature>
<evidence type="ECO:0000313" key="2">
    <source>
        <dbReference type="EMBL" id="KAJ6371442.1"/>
    </source>
</evidence>
<evidence type="ECO:0000256" key="1">
    <source>
        <dbReference type="SAM" id="Phobius"/>
    </source>
</evidence>
<accession>A0ABQ9B523</accession>
<dbReference type="PANTHER" id="PTHR47513">
    <property type="entry name" value="ZINC TRANSPORTER"/>
    <property type="match status" value="1"/>
</dbReference>
<gene>
    <name evidence="2" type="ORF">OIU77_001869</name>
</gene>
<organism evidence="2 3">
    <name type="scientific">Salix suchowensis</name>
    <dbReference type="NCBI Taxonomy" id="1278906"/>
    <lineage>
        <taxon>Eukaryota</taxon>
        <taxon>Viridiplantae</taxon>
        <taxon>Streptophyta</taxon>
        <taxon>Embryophyta</taxon>
        <taxon>Tracheophyta</taxon>
        <taxon>Spermatophyta</taxon>
        <taxon>Magnoliopsida</taxon>
        <taxon>eudicotyledons</taxon>
        <taxon>Gunneridae</taxon>
        <taxon>Pentapetalae</taxon>
        <taxon>rosids</taxon>
        <taxon>fabids</taxon>
        <taxon>Malpighiales</taxon>
        <taxon>Salicaceae</taxon>
        <taxon>Saliceae</taxon>
        <taxon>Salix</taxon>
    </lineage>
</organism>